<organism evidence="2 3">
    <name type="scientific">Trifolium medium</name>
    <dbReference type="NCBI Taxonomy" id="97028"/>
    <lineage>
        <taxon>Eukaryota</taxon>
        <taxon>Viridiplantae</taxon>
        <taxon>Streptophyta</taxon>
        <taxon>Embryophyta</taxon>
        <taxon>Tracheophyta</taxon>
        <taxon>Spermatophyta</taxon>
        <taxon>Magnoliopsida</taxon>
        <taxon>eudicotyledons</taxon>
        <taxon>Gunneridae</taxon>
        <taxon>Pentapetalae</taxon>
        <taxon>rosids</taxon>
        <taxon>fabids</taxon>
        <taxon>Fabales</taxon>
        <taxon>Fabaceae</taxon>
        <taxon>Papilionoideae</taxon>
        <taxon>50 kb inversion clade</taxon>
        <taxon>NPAAA clade</taxon>
        <taxon>Hologalegina</taxon>
        <taxon>IRL clade</taxon>
        <taxon>Trifolieae</taxon>
        <taxon>Trifolium</taxon>
    </lineage>
</organism>
<name>A0A392RL18_9FABA</name>
<reference evidence="2 3" key="1">
    <citation type="journal article" date="2018" name="Front. Plant Sci.">
        <title>Red Clover (Trifolium pratense) and Zigzag Clover (T. medium) - A Picture of Genomic Similarities and Differences.</title>
        <authorList>
            <person name="Dluhosova J."/>
            <person name="Istvanek J."/>
            <person name="Nedelnik J."/>
            <person name="Repkova J."/>
        </authorList>
    </citation>
    <scope>NUCLEOTIDE SEQUENCE [LARGE SCALE GENOMIC DNA]</scope>
    <source>
        <strain evidence="3">cv. 10/8</strain>
        <tissue evidence="2">Leaf</tissue>
    </source>
</reference>
<feature type="compositionally biased region" description="Low complexity" evidence="1">
    <location>
        <begin position="69"/>
        <end position="78"/>
    </location>
</feature>
<dbReference type="EMBL" id="LXQA010243424">
    <property type="protein sequence ID" value="MCI37333.1"/>
    <property type="molecule type" value="Genomic_DNA"/>
</dbReference>
<feature type="compositionally biased region" description="Basic residues" evidence="1">
    <location>
        <begin position="17"/>
        <end position="34"/>
    </location>
</feature>
<proteinExistence type="predicted"/>
<sequence length="86" mass="9296">MGMGKKIAKGNTEKKEMSRRKNNKKTAASSKKREKPSSSKGEGSRTCRASPPLKGKKGEPTPKAPQEASSSESFSTDSDYAEFLLT</sequence>
<evidence type="ECO:0000313" key="3">
    <source>
        <dbReference type="Proteomes" id="UP000265520"/>
    </source>
</evidence>
<accession>A0A392RL18</accession>
<dbReference type="AlphaFoldDB" id="A0A392RL18"/>
<protein>
    <submittedName>
        <fullName evidence="2">Uncharacterized protein</fullName>
    </submittedName>
</protein>
<evidence type="ECO:0000313" key="2">
    <source>
        <dbReference type="EMBL" id="MCI37333.1"/>
    </source>
</evidence>
<feature type="non-terminal residue" evidence="2">
    <location>
        <position position="86"/>
    </location>
</feature>
<dbReference type="Proteomes" id="UP000265520">
    <property type="component" value="Unassembled WGS sequence"/>
</dbReference>
<comment type="caution">
    <text evidence="2">The sequence shown here is derived from an EMBL/GenBank/DDBJ whole genome shotgun (WGS) entry which is preliminary data.</text>
</comment>
<keyword evidence="3" id="KW-1185">Reference proteome</keyword>
<feature type="region of interest" description="Disordered" evidence="1">
    <location>
        <begin position="1"/>
        <end position="86"/>
    </location>
</feature>
<evidence type="ECO:0000256" key="1">
    <source>
        <dbReference type="SAM" id="MobiDB-lite"/>
    </source>
</evidence>